<sequence>MNPCKSLVAVAAISTLMSVSAPAQAFSFAGATSNTDGSFSFANTTNVQFDFFASHGAYQSDFNVYDSSKKFVTTLFTELQAKDPGSSNKNDAKGTCPLSVQPCQTTFTFAKGVSYFLGLTAKGAKTVYTDSAETSFNFVSGSETFDYYTNFKGNGSDLSQRTKKTITAAPGTTLIAVNDSWKGDRDYNDFIVTAESVPEPGTIGALLGVGALGFMGRRRKAGAAEKA</sequence>
<dbReference type="Proteomes" id="UP001464891">
    <property type="component" value="Unassembled WGS sequence"/>
</dbReference>
<dbReference type="Pfam" id="PF07589">
    <property type="entry name" value="PEP-CTERM"/>
    <property type="match status" value="1"/>
</dbReference>
<dbReference type="NCBIfam" id="TIGR02595">
    <property type="entry name" value="PEP_CTERM"/>
    <property type="match status" value="1"/>
</dbReference>
<feature type="domain" description="Ice-binding protein C-terminal" evidence="2">
    <location>
        <begin position="196"/>
        <end position="219"/>
    </location>
</feature>
<keyword evidence="4" id="KW-1185">Reference proteome</keyword>
<accession>A0ABV0J1C4</accession>
<dbReference type="RefSeq" id="WP_190431123.1">
    <property type="nucleotide sequence ID" value="NZ_JAMPKM010000001.1"/>
</dbReference>
<comment type="caution">
    <text evidence="3">The sequence shown here is derived from an EMBL/GenBank/DDBJ whole genome shotgun (WGS) entry which is preliminary data.</text>
</comment>
<gene>
    <name evidence="3" type="ORF">NC998_00510</name>
</gene>
<keyword evidence="1" id="KW-0732">Signal</keyword>
<evidence type="ECO:0000313" key="4">
    <source>
        <dbReference type="Proteomes" id="UP001464891"/>
    </source>
</evidence>
<evidence type="ECO:0000259" key="2">
    <source>
        <dbReference type="Pfam" id="PF07589"/>
    </source>
</evidence>
<name>A0ABV0J1C4_9CYAN</name>
<organism evidence="3 4">
    <name type="scientific">Trichocoleus desertorum GB2-A4</name>
    <dbReference type="NCBI Taxonomy" id="2933944"/>
    <lineage>
        <taxon>Bacteria</taxon>
        <taxon>Bacillati</taxon>
        <taxon>Cyanobacteriota</taxon>
        <taxon>Cyanophyceae</taxon>
        <taxon>Leptolyngbyales</taxon>
        <taxon>Trichocoleusaceae</taxon>
        <taxon>Trichocoleus</taxon>
    </lineage>
</organism>
<dbReference type="InterPro" id="IPR013424">
    <property type="entry name" value="Ice-binding_C"/>
</dbReference>
<feature type="chain" id="PRO_5045846156" evidence="1">
    <location>
        <begin position="26"/>
        <end position="227"/>
    </location>
</feature>
<evidence type="ECO:0000256" key="1">
    <source>
        <dbReference type="SAM" id="SignalP"/>
    </source>
</evidence>
<evidence type="ECO:0000313" key="3">
    <source>
        <dbReference type="EMBL" id="MEP0815572.1"/>
    </source>
</evidence>
<feature type="signal peptide" evidence="1">
    <location>
        <begin position="1"/>
        <end position="25"/>
    </location>
</feature>
<dbReference type="EMBL" id="JAMPKM010000001">
    <property type="protein sequence ID" value="MEP0815572.1"/>
    <property type="molecule type" value="Genomic_DNA"/>
</dbReference>
<protein>
    <submittedName>
        <fullName evidence="3">PEP-CTERM sorting domain-containing protein</fullName>
    </submittedName>
</protein>
<proteinExistence type="predicted"/>
<reference evidence="3 4" key="1">
    <citation type="submission" date="2022-04" db="EMBL/GenBank/DDBJ databases">
        <title>Positive selection, recombination, and allopatry shape intraspecific diversity of widespread and dominant cyanobacteria.</title>
        <authorList>
            <person name="Wei J."/>
            <person name="Shu W."/>
            <person name="Hu C."/>
        </authorList>
    </citation>
    <scope>NUCLEOTIDE SEQUENCE [LARGE SCALE GENOMIC DNA]</scope>
    <source>
        <strain evidence="3 4">GB2-A4</strain>
    </source>
</reference>